<keyword evidence="10" id="KW-0482">Metalloprotease</keyword>
<name>A0A4V3ASY6_9BACI</name>
<comment type="cofactor">
    <cofactor evidence="1">
        <name>Zn(2+)</name>
        <dbReference type="ChEBI" id="CHEBI:29105"/>
    </cofactor>
</comment>
<comment type="subcellular location">
    <subcellularLocation>
        <location evidence="2">Membrane</location>
        <topology evidence="2">Multi-pass membrane protein</topology>
    </subcellularLocation>
</comment>
<keyword evidence="5 12" id="KW-0812">Transmembrane</keyword>
<evidence type="ECO:0000256" key="10">
    <source>
        <dbReference type="ARBA" id="ARBA00023049"/>
    </source>
</evidence>
<feature type="domain" description="Peptidase M50" evidence="13">
    <location>
        <begin position="57"/>
        <end position="127"/>
    </location>
</feature>
<proteinExistence type="inferred from homology"/>
<evidence type="ECO:0000256" key="5">
    <source>
        <dbReference type="ARBA" id="ARBA00022692"/>
    </source>
</evidence>
<feature type="transmembrane region" description="Helical" evidence="12">
    <location>
        <begin position="330"/>
        <end position="349"/>
    </location>
</feature>
<evidence type="ECO:0000256" key="4">
    <source>
        <dbReference type="ARBA" id="ARBA00022670"/>
    </source>
</evidence>
<dbReference type="AlphaFoldDB" id="A0A4V3ASY6"/>
<keyword evidence="7" id="KW-0378">Hydrolase</keyword>
<feature type="transmembrane region" description="Helical" evidence="12">
    <location>
        <begin position="137"/>
        <end position="157"/>
    </location>
</feature>
<evidence type="ECO:0000256" key="9">
    <source>
        <dbReference type="ARBA" id="ARBA00022989"/>
    </source>
</evidence>
<comment type="caution">
    <text evidence="14">The sequence shown here is derived from an EMBL/GenBank/DDBJ whole genome shotgun (WGS) entry which is preliminary data.</text>
</comment>
<evidence type="ECO:0000256" key="12">
    <source>
        <dbReference type="SAM" id="Phobius"/>
    </source>
</evidence>
<comment type="similarity">
    <text evidence="3">Belongs to the peptidase M50B family.</text>
</comment>
<evidence type="ECO:0000256" key="11">
    <source>
        <dbReference type="ARBA" id="ARBA00023136"/>
    </source>
</evidence>
<feature type="transmembrane region" description="Helical" evidence="12">
    <location>
        <begin position="79"/>
        <end position="98"/>
    </location>
</feature>
<keyword evidence="6" id="KW-0479">Metal-binding</keyword>
<keyword evidence="8" id="KW-0862">Zinc</keyword>
<evidence type="ECO:0000313" key="14">
    <source>
        <dbReference type="EMBL" id="TDK55964.1"/>
    </source>
</evidence>
<dbReference type="GO" id="GO:0016020">
    <property type="term" value="C:membrane"/>
    <property type="evidence" value="ECO:0007669"/>
    <property type="project" value="UniProtKB-SubCell"/>
</dbReference>
<dbReference type="PANTHER" id="PTHR39188:SF3">
    <property type="entry name" value="STAGE IV SPORULATION PROTEIN FB"/>
    <property type="match status" value="1"/>
</dbReference>
<evidence type="ECO:0000256" key="3">
    <source>
        <dbReference type="ARBA" id="ARBA00007931"/>
    </source>
</evidence>
<sequence length="366" mass="41226">MKKSVKKSSWGILGTLGLLLLGKLKYLLVAFKILKLQTLISMFITLGTYALIFGWKFAAALVYLLFVHEMGHLYAAKKLKLSVSPAVFIPFIGAAIGLKEMPKSAKDEGYLAYMGPLFGLLSFLPAIPLYFLTHEPFWALCIILGGTINLFNLIPITPLDGGRIAAGISTKLWGLGIVLLVAFSIKLGSFIGFLIVILGSIEWYKTYKKQKNLNSSKEEAEKLGLLLNKLKQTSNHVGSIQPILKEVNWNMSQPEVKNAFDTLVSEIEKMSKNFYLQQLSGVPNLSEEAQNENEQVIQQTLIQFEKVIEEYKKDVQITETYYKTDKKTKWQLFLIYLGLIVALSISYFFGNEILMNHPEIRNALNR</sequence>
<dbReference type="GO" id="GO:0046872">
    <property type="term" value="F:metal ion binding"/>
    <property type="evidence" value="ECO:0007669"/>
    <property type="project" value="UniProtKB-KW"/>
</dbReference>
<reference evidence="14 15" key="1">
    <citation type="submission" date="2019-03" db="EMBL/GenBank/DDBJ databases">
        <title>Bacillus niacini sp. nov. a Nicotinate-Metabolizing Mesophile Isolated from Soil.</title>
        <authorList>
            <person name="Zhang G."/>
        </authorList>
    </citation>
    <scope>NUCLEOTIDE SEQUENCE [LARGE SCALE GENOMIC DNA]</scope>
    <source>
        <strain evidence="14 15">WN066</strain>
    </source>
</reference>
<dbReference type="GO" id="GO:0006508">
    <property type="term" value="P:proteolysis"/>
    <property type="evidence" value="ECO:0007669"/>
    <property type="project" value="UniProtKB-KW"/>
</dbReference>
<accession>A0A4V3ASY6</accession>
<dbReference type="Proteomes" id="UP000295132">
    <property type="component" value="Unassembled WGS sequence"/>
</dbReference>
<evidence type="ECO:0000259" key="13">
    <source>
        <dbReference type="Pfam" id="PF02163"/>
    </source>
</evidence>
<evidence type="ECO:0000256" key="2">
    <source>
        <dbReference type="ARBA" id="ARBA00004141"/>
    </source>
</evidence>
<feature type="transmembrane region" description="Helical" evidence="12">
    <location>
        <begin position="110"/>
        <end position="130"/>
    </location>
</feature>
<dbReference type="Pfam" id="PF02163">
    <property type="entry name" value="Peptidase_M50"/>
    <property type="match status" value="1"/>
</dbReference>
<keyword evidence="9 12" id="KW-1133">Transmembrane helix</keyword>
<evidence type="ECO:0000256" key="6">
    <source>
        <dbReference type="ARBA" id="ARBA00022723"/>
    </source>
</evidence>
<feature type="transmembrane region" description="Helical" evidence="12">
    <location>
        <begin position="177"/>
        <end position="201"/>
    </location>
</feature>
<dbReference type="CDD" id="cd06160">
    <property type="entry name" value="S2P-M50_like_2"/>
    <property type="match status" value="1"/>
</dbReference>
<keyword evidence="11 12" id="KW-0472">Membrane</keyword>
<dbReference type="GO" id="GO:0008237">
    <property type="term" value="F:metallopeptidase activity"/>
    <property type="evidence" value="ECO:0007669"/>
    <property type="project" value="UniProtKB-KW"/>
</dbReference>
<dbReference type="PANTHER" id="PTHR39188">
    <property type="entry name" value="MEMBRANE-ASSOCIATED ZINC METALLOPROTEASE M50B"/>
    <property type="match status" value="1"/>
</dbReference>
<dbReference type="InterPro" id="IPR008915">
    <property type="entry name" value="Peptidase_M50"/>
</dbReference>
<evidence type="ECO:0000256" key="8">
    <source>
        <dbReference type="ARBA" id="ARBA00022833"/>
    </source>
</evidence>
<keyword evidence="4 14" id="KW-0645">Protease</keyword>
<evidence type="ECO:0000256" key="1">
    <source>
        <dbReference type="ARBA" id="ARBA00001947"/>
    </source>
</evidence>
<gene>
    <name evidence="14" type="ORF">E2K98_27755</name>
</gene>
<evidence type="ECO:0000256" key="7">
    <source>
        <dbReference type="ARBA" id="ARBA00022801"/>
    </source>
</evidence>
<dbReference type="EMBL" id="SMYO01000028">
    <property type="protein sequence ID" value="TDK55964.1"/>
    <property type="molecule type" value="Genomic_DNA"/>
</dbReference>
<protein>
    <submittedName>
        <fullName evidence="14">Site-2 protease family protein</fullName>
    </submittedName>
</protein>
<evidence type="ECO:0000313" key="15">
    <source>
        <dbReference type="Proteomes" id="UP000295132"/>
    </source>
</evidence>
<organism evidence="14 15">
    <name type="scientific">Bacillus salipaludis</name>
    <dbReference type="NCBI Taxonomy" id="2547811"/>
    <lineage>
        <taxon>Bacteria</taxon>
        <taxon>Bacillati</taxon>
        <taxon>Bacillota</taxon>
        <taxon>Bacilli</taxon>
        <taxon>Bacillales</taxon>
        <taxon>Bacillaceae</taxon>
        <taxon>Bacillus</taxon>
    </lineage>
</organism>
<feature type="transmembrane region" description="Helical" evidence="12">
    <location>
        <begin position="40"/>
        <end position="67"/>
    </location>
</feature>
<dbReference type="RefSeq" id="WP_133339918.1">
    <property type="nucleotide sequence ID" value="NZ_SMYO01000028.1"/>
</dbReference>